<keyword evidence="3 6" id="KW-0238">DNA-binding</keyword>
<comment type="subcellular location">
    <subcellularLocation>
        <location evidence="1 6">Nucleus</location>
    </subcellularLocation>
</comment>
<sequence length="371" mass="41364">MTMYTTIFSKGNEGVVQNQSVTPWWNSGLVSQSVAYAEPFGQLKSASVEQQQPKGNATEFTIFSGDCKSSANGQKLSNIQAANSLHLANMDYLGHFELGFGQSLISAKYPYREQCVGLFSAYGPQLSHINAGWAKTLLTWHYKLGTNVYQYKGLLILIFKGVKEKRPGIFALWRKVFTVLENIRRGRIMLPLNLASDEGPVFVNAKQYHGILRRRKSRAKEMEKKTLKPREPYLHLSRHLHALRRPRGCGGRFLNTRNMNETMKGGKNTNTFKTGEVQNFYPTGSQNSEVLQSDSSNLSSPKETNGRRFSDSSGVTNMYSRGNLDPFSFQNLRPLGQGQGQGPQVQGNTGHGTLMAGKWVCTADCCCNLKV</sequence>
<dbReference type="AlphaFoldDB" id="A0AAE1VIU3"/>
<evidence type="ECO:0000256" key="2">
    <source>
        <dbReference type="ARBA" id="ARBA00023015"/>
    </source>
</evidence>
<feature type="region of interest" description="Disordered" evidence="7">
    <location>
        <begin position="247"/>
        <end position="349"/>
    </location>
</feature>
<dbReference type="InterPro" id="IPR001289">
    <property type="entry name" value="NFYA"/>
</dbReference>
<reference evidence="8" key="1">
    <citation type="submission" date="2023-12" db="EMBL/GenBank/DDBJ databases">
        <title>Genome assembly of Anisodus tanguticus.</title>
        <authorList>
            <person name="Wang Y.-J."/>
        </authorList>
    </citation>
    <scope>NUCLEOTIDE SEQUENCE</scope>
    <source>
        <strain evidence="8">KB-2021</strain>
        <tissue evidence="8">Leaf</tissue>
    </source>
</reference>
<keyword evidence="9" id="KW-1185">Reference proteome</keyword>
<evidence type="ECO:0000256" key="6">
    <source>
        <dbReference type="RuleBase" id="RU367155"/>
    </source>
</evidence>
<feature type="compositionally biased region" description="Polar residues" evidence="7">
    <location>
        <begin position="255"/>
        <end position="303"/>
    </location>
</feature>
<dbReference type="PROSITE" id="PS51152">
    <property type="entry name" value="NFYA_HAP2_2"/>
    <property type="match status" value="1"/>
</dbReference>
<protein>
    <recommendedName>
        <fullName evidence="6">Nuclear transcription factor Y subunit</fullName>
    </recommendedName>
</protein>
<dbReference type="Gene3D" id="6.10.250.2430">
    <property type="match status" value="1"/>
</dbReference>
<comment type="function">
    <text evidence="6">Component of the sequence-specific heterotrimeric transcription factor (NF-Y) which specifically recognizes a 5'-CCAAT-3' box motif found in the promoters of its target genes.</text>
</comment>
<proteinExistence type="inferred from homology"/>
<evidence type="ECO:0000256" key="4">
    <source>
        <dbReference type="ARBA" id="ARBA00023163"/>
    </source>
</evidence>
<dbReference type="GO" id="GO:0003677">
    <property type="term" value="F:DNA binding"/>
    <property type="evidence" value="ECO:0007669"/>
    <property type="project" value="UniProtKB-KW"/>
</dbReference>
<dbReference type="Pfam" id="PF02045">
    <property type="entry name" value="CBFB_NFYA"/>
    <property type="match status" value="1"/>
</dbReference>
<dbReference type="GO" id="GO:0003700">
    <property type="term" value="F:DNA-binding transcription factor activity"/>
    <property type="evidence" value="ECO:0007669"/>
    <property type="project" value="UniProtKB-UniRule"/>
</dbReference>
<evidence type="ECO:0000313" key="8">
    <source>
        <dbReference type="EMBL" id="KAK4371753.1"/>
    </source>
</evidence>
<evidence type="ECO:0000313" key="9">
    <source>
        <dbReference type="Proteomes" id="UP001291623"/>
    </source>
</evidence>
<dbReference type="PRINTS" id="PR00616">
    <property type="entry name" value="CCAATSUBUNTB"/>
</dbReference>
<evidence type="ECO:0000256" key="3">
    <source>
        <dbReference type="ARBA" id="ARBA00023125"/>
    </source>
</evidence>
<organism evidence="8 9">
    <name type="scientific">Anisodus tanguticus</name>
    <dbReference type="NCBI Taxonomy" id="243964"/>
    <lineage>
        <taxon>Eukaryota</taxon>
        <taxon>Viridiplantae</taxon>
        <taxon>Streptophyta</taxon>
        <taxon>Embryophyta</taxon>
        <taxon>Tracheophyta</taxon>
        <taxon>Spermatophyta</taxon>
        <taxon>Magnoliopsida</taxon>
        <taxon>eudicotyledons</taxon>
        <taxon>Gunneridae</taxon>
        <taxon>Pentapetalae</taxon>
        <taxon>asterids</taxon>
        <taxon>lamiids</taxon>
        <taxon>Solanales</taxon>
        <taxon>Solanaceae</taxon>
        <taxon>Solanoideae</taxon>
        <taxon>Hyoscyameae</taxon>
        <taxon>Anisodus</taxon>
    </lineage>
</organism>
<keyword evidence="4 6" id="KW-0804">Transcription</keyword>
<dbReference type="SMART" id="SM00521">
    <property type="entry name" value="CBF"/>
    <property type="match status" value="1"/>
</dbReference>
<dbReference type="Proteomes" id="UP001291623">
    <property type="component" value="Unassembled WGS sequence"/>
</dbReference>
<dbReference type="EMBL" id="JAVYJV010000004">
    <property type="protein sequence ID" value="KAK4371753.1"/>
    <property type="molecule type" value="Genomic_DNA"/>
</dbReference>
<feature type="compositionally biased region" description="Polar residues" evidence="7">
    <location>
        <begin position="311"/>
        <end position="320"/>
    </location>
</feature>
<comment type="similarity">
    <text evidence="6">Belongs to the NFYA/HAP2 subunit family.</text>
</comment>
<dbReference type="GO" id="GO:0005634">
    <property type="term" value="C:nucleus"/>
    <property type="evidence" value="ECO:0007669"/>
    <property type="project" value="UniProtKB-SubCell"/>
</dbReference>
<evidence type="ECO:0000256" key="5">
    <source>
        <dbReference type="ARBA" id="ARBA00023242"/>
    </source>
</evidence>
<accession>A0AAE1VIU3</accession>
<keyword evidence="2 6" id="KW-0805">Transcription regulation</keyword>
<comment type="caution">
    <text evidence="8">The sequence shown here is derived from an EMBL/GenBank/DDBJ whole genome shotgun (WGS) entry which is preliminary data.</text>
</comment>
<dbReference type="PANTHER" id="PTHR12632">
    <property type="entry name" value="TRANSCRIPTION FACTOR NF-Y ALPHA-RELATED"/>
    <property type="match status" value="1"/>
</dbReference>
<name>A0AAE1VIU3_9SOLA</name>
<keyword evidence="5 6" id="KW-0539">Nucleus</keyword>
<evidence type="ECO:0000256" key="1">
    <source>
        <dbReference type="ARBA" id="ARBA00004123"/>
    </source>
</evidence>
<gene>
    <name evidence="8" type="ORF">RND71_007137</name>
</gene>
<comment type="subunit">
    <text evidence="6">Heterotrimer.</text>
</comment>
<evidence type="ECO:0000256" key="7">
    <source>
        <dbReference type="SAM" id="MobiDB-lite"/>
    </source>
</evidence>